<dbReference type="Gene3D" id="3.40.190.150">
    <property type="entry name" value="Bordetella uptake gene, domain 1"/>
    <property type="match status" value="1"/>
</dbReference>
<dbReference type="PANTHER" id="PTHR42928:SF3">
    <property type="entry name" value="UPF0065 PROTEIN YFLP"/>
    <property type="match status" value="1"/>
</dbReference>
<evidence type="ECO:0000313" key="2">
    <source>
        <dbReference type="EMBL" id="GAA5125809.1"/>
    </source>
</evidence>
<protein>
    <submittedName>
        <fullName evidence="2">Tripartite tricarboxylate transporter substrate binding protein</fullName>
    </submittedName>
</protein>
<gene>
    <name evidence="2" type="ORF">GCM10023320_40690</name>
</gene>
<dbReference type="InterPro" id="IPR005064">
    <property type="entry name" value="BUG"/>
</dbReference>
<dbReference type="Proteomes" id="UP001500804">
    <property type="component" value="Unassembled WGS sequence"/>
</dbReference>
<dbReference type="SUPFAM" id="SSF53850">
    <property type="entry name" value="Periplasmic binding protein-like II"/>
    <property type="match status" value="1"/>
</dbReference>
<dbReference type="Pfam" id="PF03401">
    <property type="entry name" value="TctC"/>
    <property type="match status" value="1"/>
</dbReference>
<proteinExistence type="inferred from homology"/>
<keyword evidence="3" id="KW-1185">Reference proteome</keyword>
<comment type="caution">
    <text evidence="2">The sequence shown here is derived from an EMBL/GenBank/DDBJ whole genome shotgun (WGS) entry which is preliminary data.</text>
</comment>
<evidence type="ECO:0000313" key="3">
    <source>
        <dbReference type="Proteomes" id="UP001500804"/>
    </source>
</evidence>
<dbReference type="PANTHER" id="PTHR42928">
    <property type="entry name" value="TRICARBOXYLATE-BINDING PROTEIN"/>
    <property type="match status" value="1"/>
</dbReference>
<dbReference type="Gene3D" id="3.40.190.10">
    <property type="entry name" value="Periplasmic binding protein-like II"/>
    <property type="match status" value="1"/>
</dbReference>
<accession>A0ABP9NPR3</accession>
<name>A0ABP9NPR3_9PSEU</name>
<organism evidence="2 3">
    <name type="scientific">Pseudonocardia adelaidensis</name>
    <dbReference type="NCBI Taxonomy" id="648754"/>
    <lineage>
        <taxon>Bacteria</taxon>
        <taxon>Bacillati</taxon>
        <taxon>Actinomycetota</taxon>
        <taxon>Actinomycetes</taxon>
        <taxon>Pseudonocardiales</taxon>
        <taxon>Pseudonocardiaceae</taxon>
        <taxon>Pseudonocardia</taxon>
    </lineage>
</organism>
<evidence type="ECO:0000256" key="1">
    <source>
        <dbReference type="ARBA" id="ARBA00006987"/>
    </source>
</evidence>
<dbReference type="RefSeq" id="WP_345606778.1">
    <property type="nucleotide sequence ID" value="NZ_BAABJO010000014.1"/>
</dbReference>
<sequence length="327" mass="34182">MRWSKVTSVGAMVCVAGILAGCQSAGRDGLETASYPAETLEFAIPGGPGGGNDIMVRTLVRILEDEGLYGETINPTNRQGAAGGTTAYQDLLAAAGDPYQISSTSSSFITTPLVSEVGWTTASFTPVALLAQDDSLIVTKSGEGLDTWQDWVTHATANGSVTVGGIATGADFVRQVSLAEQAGYEIDYVPFNEDGELINGLLSDSVDAIIASPGDIVGQVEAGNFEAILWTGPHPLADLPDVPSANAAGLHGLPGTPRGLILPPGVPAEVVAWWEQTIKIVVETEAWAVYLAENRLTADARYGDDFGAFLAETSGEFERIMREHGAL</sequence>
<dbReference type="EMBL" id="BAABJO010000014">
    <property type="protein sequence ID" value="GAA5125809.1"/>
    <property type="molecule type" value="Genomic_DNA"/>
</dbReference>
<dbReference type="InterPro" id="IPR042100">
    <property type="entry name" value="Bug_dom1"/>
</dbReference>
<comment type="similarity">
    <text evidence="1">Belongs to the UPF0065 (bug) family.</text>
</comment>
<reference evidence="3" key="1">
    <citation type="journal article" date="2019" name="Int. J. Syst. Evol. Microbiol.">
        <title>The Global Catalogue of Microorganisms (GCM) 10K type strain sequencing project: providing services to taxonomists for standard genome sequencing and annotation.</title>
        <authorList>
            <consortium name="The Broad Institute Genomics Platform"/>
            <consortium name="The Broad Institute Genome Sequencing Center for Infectious Disease"/>
            <person name="Wu L."/>
            <person name="Ma J."/>
        </authorList>
    </citation>
    <scope>NUCLEOTIDE SEQUENCE [LARGE SCALE GENOMIC DNA]</scope>
    <source>
        <strain evidence="3">JCM 18302</strain>
    </source>
</reference>
<dbReference type="PROSITE" id="PS51257">
    <property type="entry name" value="PROKAR_LIPOPROTEIN"/>
    <property type="match status" value="1"/>
</dbReference>
<dbReference type="PIRSF" id="PIRSF017082">
    <property type="entry name" value="YflP"/>
    <property type="match status" value="1"/>
</dbReference>